<protein>
    <recommendedName>
        <fullName evidence="3">DUF223 domain-containing protein</fullName>
    </recommendedName>
</protein>
<gene>
    <name evidence="1" type="ORF">Ahy_B03g065328</name>
</gene>
<accession>A0A445A1B4</accession>
<keyword evidence="2" id="KW-1185">Reference proteome</keyword>
<dbReference type="SUPFAM" id="SSF50249">
    <property type="entry name" value="Nucleic acid-binding proteins"/>
    <property type="match status" value="1"/>
</dbReference>
<evidence type="ECO:0008006" key="3">
    <source>
        <dbReference type="Google" id="ProtNLM"/>
    </source>
</evidence>
<proteinExistence type="predicted"/>
<organism evidence="1 2">
    <name type="scientific">Arachis hypogaea</name>
    <name type="common">Peanut</name>
    <dbReference type="NCBI Taxonomy" id="3818"/>
    <lineage>
        <taxon>Eukaryota</taxon>
        <taxon>Viridiplantae</taxon>
        <taxon>Streptophyta</taxon>
        <taxon>Embryophyta</taxon>
        <taxon>Tracheophyta</taxon>
        <taxon>Spermatophyta</taxon>
        <taxon>Magnoliopsida</taxon>
        <taxon>eudicotyledons</taxon>
        <taxon>Gunneridae</taxon>
        <taxon>Pentapetalae</taxon>
        <taxon>rosids</taxon>
        <taxon>fabids</taxon>
        <taxon>Fabales</taxon>
        <taxon>Fabaceae</taxon>
        <taxon>Papilionoideae</taxon>
        <taxon>50 kb inversion clade</taxon>
        <taxon>dalbergioids sensu lato</taxon>
        <taxon>Dalbergieae</taxon>
        <taxon>Pterocarpus clade</taxon>
        <taxon>Arachis</taxon>
    </lineage>
</organism>
<dbReference type="EMBL" id="SDMP01000013">
    <property type="protein sequence ID" value="RYR20234.1"/>
    <property type="molecule type" value="Genomic_DNA"/>
</dbReference>
<evidence type="ECO:0000313" key="2">
    <source>
        <dbReference type="Proteomes" id="UP000289738"/>
    </source>
</evidence>
<comment type="caution">
    <text evidence="1">The sequence shown here is derived from an EMBL/GenBank/DDBJ whole genome shotgun (WGS) entry which is preliminary data.</text>
</comment>
<dbReference type="Proteomes" id="UP000289738">
    <property type="component" value="Chromosome B03"/>
</dbReference>
<name>A0A445A1B4_ARAHY</name>
<reference evidence="1 2" key="1">
    <citation type="submission" date="2019-01" db="EMBL/GenBank/DDBJ databases">
        <title>Sequencing of cultivated peanut Arachis hypogaea provides insights into genome evolution and oil improvement.</title>
        <authorList>
            <person name="Chen X."/>
        </authorList>
    </citation>
    <scope>NUCLEOTIDE SEQUENCE [LARGE SCALE GENOMIC DNA]</scope>
    <source>
        <strain evidence="2">cv. Fuhuasheng</strain>
        <tissue evidence="1">Leaves</tissue>
    </source>
</reference>
<sequence>MSTIYDPINTITYSRLCNEKARIIRLWKVSSKFDNTKTTYIKMVLMMFENKLEEGKVYVFSNFAIEESTGIYLLNEYIYKISFKKESRKYGQ</sequence>
<dbReference type="InterPro" id="IPR012340">
    <property type="entry name" value="NA-bd_OB-fold"/>
</dbReference>
<dbReference type="AlphaFoldDB" id="A0A445A1B4"/>
<evidence type="ECO:0000313" key="1">
    <source>
        <dbReference type="EMBL" id="RYR20234.1"/>
    </source>
</evidence>